<gene>
    <name evidence="2" type="ORF">C6P46_002483</name>
</gene>
<feature type="region of interest" description="Disordered" evidence="1">
    <location>
        <begin position="235"/>
        <end position="255"/>
    </location>
</feature>
<feature type="compositionally biased region" description="Polar residues" evidence="1">
    <location>
        <begin position="165"/>
        <end position="183"/>
    </location>
</feature>
<reference evidence="2 3" key="1">
    <citation type="submission" date="2020-11" db="EMBL/GenBank/DDBJ databases">
        <title>Kefir isolates.</title>
        <authorList>
            <person name="Marcisauskas S."/>
            <person name="Kim Y."/>
            <person name="Blasche S."/>
        </authorList>
    </citation>
    <scope>NUCLEOTIDE SEQUENCE [LARGE SCALE GENOMIC DNA]</scope>
    <source>
        <strain evidence="2 3">KR</strain>
    </source>
</reference>
<dbReference type="SUPFAM" id="SSF54928">
    <property type="entry name" value="RNA-binding domain, RBD"/>
    <property type="match status" value="1"/>
</dbReference>
<accession>A0A9P7B1J9</accession>
<dbReference type="InterPro" id="IPR035979">
    <property type="entry name" value="RBD_domain_sf"/>
</dbReference>
<organism evidence="2 3">
    <name type="scientific">Rhodotorula mucilaginosa</name>
    <name type="common">Yeast</name>
    <name type="synonym">Rhodotorula rubra</name>
    <dbReference type="NCBI Taxonomy" id="5537"/>
    <lineage>
        <taxon>Eukaryota</taxon>
        <taxon>Fungi</taxon>
        <taxon>Dikarya</taxon>
        <taxon>Basidiomycota</taxon>
        <taxon>Pucciniomycotina</taxon>
        <taxon>Microbotryomycetes</taxon>
        <taxon>Sporidiobolales</taxon>
        <taxon>Sporidiobolaceae</taxon>
        <taxon>Rhodotorula</taxon>
    </lineage>
</organism>
<evidence type="ECO:0000313" key="2">
    <source>
        <dbReference type="EMBL" id="KAG0653566.1"/>
    </source>
</evidence>
<feature type="region of interest" description="Disordered" evidence="1">
    <location>
        <begin position="164"/>
        <end position="185"/>
    </location>
</feature>
<sequence>MAPTQLYVGNLSCKTTDVGLENAFSRFGELAGYITLKSAFEPRHKSFPSSLSRRVTQADAHSKNAPQGSHKWYPRAGLASWIFGPGITSSRTATLQSLTYCSFSPSFYTLRHFQDGLAITVNLDRASDSKDRGLEAWKEHVEEREKGGARGACGAGAYEAWTITPPRSASGTSAPQNYGSDGSTGAGRAVWSAPGPYGESTSHSAAVFWPPPYPSLGALTKALRIFLVSHVEGDTSSGISRHGYAGGSGGQDYGQ</sequence>
<proteinExistence type="predicted"/>
<name>A0A9P7B1J9_RHOMI</name>
<dbReference type="GO" id="GO:0003676">
    <property type="term" value="F:nucleic acid binding"/>
    <property type="evidence" value="ECO:0007669"/>
    <property type="project" value="InterPro"/>
</dbReference>
<evidence type="ECO:0000313" key="3">
    <source>
        <dbReference type="Proteomes" id="UP000777482"/>
    </source>
</evidence>
<dbReference type="EMBL" id="PUHQ01000192">
    <property type="protein sequence ID" value="KAG0653566.1"/>
    <property type="molecule type" value="Genomic_DNA"/>
</dbReference>
<protein>
    <recommendedName>
        <fullName evidence="4">RRM domain-containing protein</fullName>
    </recommendedName>
</protein>
<dbReference type="Proteomes" id="UP000777482">
    <property type="component" value="Unassembled WGS sequence"/>
</dbReference>
<feature type="region of interest" description="Disordered" evidence="1">
    <location>
        <begin position="48"/>
        <end position="69"/>
    </location>
</feature>
<comment type="caution">
    <text evidence="2">The sequence shown here is derived from an EMBL/GenBank/DDBJ whole genome shotgun (WGS) entry which is preliminary data.</text>
</comment>
<keyword evidence="3" id="KW-1185">Reference proteome</keyword>
<evidence type="ECO:0000256" key="1">
    <source>
        <dbReference type="SAM" id="MobiDB-lite"/>
    </source>
</evidence>
<feature type="compositionally biased region" description="Gly residues" evidence="1">
    <location>
        <begin position="244"/>
        <end position="255"/>
    </location>
</feature>
<dbReference type="AlphaFoldDB" id="A0A9P7B1J9"/>
<evidence type="ECO:0008006" key="4">
    <source>
        <dbReference type="Google" id="ProtNLM"/>
    </source>
</evidence>